<dbReference type="InterPro" id="IPR012552">
    <property type="entry name" value="DVL"/>
</dbReference>
<reference evidence="9 11" key="2">
    <citation type="journal article" date="2014" name="BMC Genomics">
        <title>An improved genome release (version Mt4.0) for the model legume Medicago truncatula.</title>
        <authorList>
            <person name="Tang H."/>
            <person name="Krishnakumar V."/>
            <person name="Bidwell S."/>
            <person name="Rosen B."/>
            <person name="Chan A."/>
            <person name="Zhou S."/>
            <person name="Gentzbittel L."/>
            <person name="Childs K.L."/>
            <person name="Yandell M."/>
            <person name="Gundlach H."/>
            <person name="Mayer K.F."/>
            <person name="Schwartz D.C."/>
            <person name="Town C.D."/>
        </authorList>
    </citation>
    <scope>GENOME REANNOTATION</scope>
    <source>
        <strain evidence="9">A17</strain>
        <strain evidence="10 11">cv. Jemalong A17</strain>
    </source>
</reference>
<evidence type="ECO:0000256" key="7">
    <source>
        <dbReference type="ARBA" id="ARBA00024340"/>
    </source>
</evidence>
<keyword evidence="3" id="KW-1003">Cell membrane</keyword>
<keyword evidence="6" id="KW-0472">Membrane</keyword>
<reference evidence="9 11" key="1">
    <citation type="journal article" date="2011" name="Nature">
        <title>The Medicago genome provides insight into the evolution of rhizobial symbioses.</title>
        <authorList>
            <person name="Young N.D."/>
            <person name="Debelle F."/>
            <person name="Oldroyd G.E."/>
            <person name="Geurts R."/>
            <person name="Cannon S.B."/>
            <person name="Udvardi M.K."/>
            <person name="Benedito V.A."/>
            <person name="Mayer K.F."/>
            <person name="Gouzy J."/>
            <person name="Schoof H."/>
            <person name="Van de Peer Y."/>
            <person name="Proost S."/>
            <person name="Cook D.R."/>
            <person name="Meyers B.C."/>
            <person name="Spannagl M."/>
            <person name="Cheung F."/>
            <person name="De Mita S."/>
            <person name="Krishnakumar V."/>
            <person name="Gundlach H."/>
            <person name="Zhou S."/>
            <person name="Mudge J."/>
            <person name="Bharti A.K."/>
            <person name="Murray J.D."/>
            <person name="Naoumkina M.A."/>
            <person name="Rosen B."/>
            <person name="Silverstein K.A."/>
            <person name="Tang H."/>
            <person name="Rombauts S."/>
            <person name="Zhao P.X."/>
            <person name="Zhou P."/>
            <person name="Barbe V."/>
            <person name="Bardou P."/>
            <person name="Bechner M."/>
            <person name="Bellec A."/>
            <person name="Berger A."/>
            <person name="Berges H."/>
            <person name="Bidwell S."/>
            <person name="Bisseling T."/>
            <person name="Choisne N."/>
            <person name="Couloux A."/>
            <person name="Denny R."/>
            <person name="Deshpande S."/>
            <person name="Dai X."/>
            <person name="Doyle J.J."/>
            <person name="Dudez A.M."/>
            <person name="Farmer A.D."/>
            <person name="Fouteau S."/>
            <person name="Franken C."/>
            <person name="Gibelin C."/>
            <person name="Gish J."/>
            <person name="Goldstein S."/>
            <person name="Gonzalez A.J."/>
            <person name="Green P.J."/>
            <person name="Hallab A."/>
            <person name="Hartog M."/>
            <person name="Hua A."/>
            <person name="Humphray S.J."/>
            <person name="Jeong D.H."/>
            <person name="Jing Y."/>
            <person name="Jocker A."/>
            <person name="Kenton S.M."/>
            <person name="Kim D.J."/>
            <person name="Klee K."/>
            <person name="Lai H."/>
            <person name="Lang C."/>
            <person name="Lin S."/>
            <person name="Macmil S.L."/>
            <person name="Magdelenat G."/>
            <person name="Matthews L."/>
            <person name="McCorrison J."/>
            <person name="Monaghan E.L."/>
            <person name="Mun J.H."/>
            <person name="Najar F.Z."/>
            <person name="Nicholson C."/>
            <person name="Noirot C."/>
            <person name="O'Bleness M."/>
            <person name="Paule C.R."/>
            <person name="Poulain J."/>
            <person name="Prion F."/>
            <person name="Qin B."/>
            <person name="Qu C."/>
            <person name="Retzel E.F."/>
            <person name="Riddle C."/>
            <person name="Sallet E."/>
            <person name="Samain S."/>
            <person name="Samson N."/>
            <person name="Sanders I."/>
            <person name="Saurat O."/>
            <person name="Scarpelli C."/>
            <person name="Schiex T."/>
            <person name="Segurens B."/>
            <person name="Severin A.J."/>
            <person name="Sherrier D.J."/>
            <person name="Shi R."/>
            <person name="Sims S."/>
            <person name="Singer S.R."/>
            <person name="Sinharoy S."/>
            <person name="Sterck L."/>
            <person name="Viollet A."/>
            <person name="Wang B.B."/>
            <person name="Wang K."/>
            <person name="Wang M."/>
            <person name="Wang X."/>
            <person name="Warfsmann J."/>
            <person name="Weissenbach J."/>
            <person name="White D.D."/>
            <person name="White J.D."/>
            <person name="Wiley G.B."/>
            <person name="Wincker P."/>
            <person name="Xing Y."/>
            <person name="Yang L."/>
            <person name="Yao Z."/>
            <person name="Ying F."/>
            <person name="Zhai J."/>
            <person name="Zhou L."/>
            <person name="Zuber A."/>
            <person name="Denarie J."/>
            <person name="Dixon R.A."/>
            <person name="May G.D."/>
            <person name="Schwartz D.C."/>
            <person name="Rogers J."/>
            <person name="Quetier F."/>
            <person name="Town C.D."/>
            <person name="Roe B.A."/>
        </authorList>
    </citation>
    <scope>NUCLEOTIDE SEQUENCE [LARGE SCALE GENOMIC DNA]</scope>
    <source>
        <strain evidence="9">A17</strain>
        <strain evidence="10 11">cv. Jemalong A17</strain>
    </source>
</reference>
<comment type="subcellular location">
    <subcellularLocation>
        <location evidence="1">Cell membrane</location>
        <topology evidence="1">Single-pass membrane protein</topology>
    </subcellularLocation>
</comment>
<sequence>MRSSSDSNMRGSKKKVSSKKLGGYLKEQKGRLYIIRRSNALKDPHEHVQAYDDDDEKLRAMHFALSFPFVNSIERNV</sequence>
<organism evidence="9 11">
    <name type="scientific">Medicago truncatula</name>
    <name type="common">Barrel medic</name>
    <name type="synonym">Medicago tribuloides</name>
    <dbReference type="NCBI Taxonomy" id="3880"/>
    <lineage>
        <taxon>Eukaryota</taxon>
        <taxon>Viridiplantae</taxon>
        <taxon>Streptophyta</taxon>
        <taxon>Embryophyta</taxon>
        <taxon>Tracheophyta</taxon>
        <taxon>Spermatophyta</taxon>
        <taxon>Magnoliopsida</taxon>
        <taxon>eudicotyledons</taxon>
        <taxon>Gunneridae</taxon>
        <taxon>Pentapetalae</taxon>
        <taxon>rosids</taxon>
        <taxon>fabids</taxon>
        <taxon>Fabales</taxon>
        <taxon>Fabaceae</taxon>
        <taxon>Papilionoideae</taxon>
        <taxon>50 kb inversion clade</taxon>
        <taxon>NPAAA clade</taxon>
        <taxon>Hologalegina</taxon>
        <taxon>IRL clade</taxon>
        <taxon>Trifolieae</taxon>
        <taxon>Medicago</taxon>
    </lineage>
</organism>
<comment type="similarity">
    <text evidence="7">Belongs to the DVL/RTFL small polypeptides family.</text>
</comment>
<dbReference type="Pfam" id="PF08137">
    <property type="entry name" value="DVL"/>
    <property type="match status" value="1"/>
</dbReference>
<dbReference type="PANTHER" id="PTHR47855">
    <property type="entry name" value="OS01G0525701 PROTEIN"/>
    <property type="match status" value="1"/>
</dbReference>
<dbReference type="InterPro" id="IPR052153">
    <property type="entry name" value="DVL/RTFL_small_peptides"/>
</dbReference>
<evidence type="ECO:0000256" key="8">
    <source>
        <dbReference type="SAM" id="MobiDB-lite"/>
    </source>
</evidence>
<evidence type="ECO:0000313" key="9">
    <source>
        <dbReference type="EMBL" id="KEH21813.1"/>
    </source>
</evidence>
<protein>
    <submittedName>
        <fullName evidence="9">DVL family protein, putative</fullName>
    </submittedName>
</protein>
<evidence type="ECO:0000256" key="6">
    <source>
        <dbReference type="ARBA" id="ARBA00023136"/>
    </source>
</evidence>
<evidence type="ECO:0000256" key="4">
    <source>
        <dbReference type="ARBA" id="ARBA00022692"/>
    </source>
</evidence>
<reference evidence="10" key="3">
    <citation type="submission" date="2015-04" db="UniProtKB">
        <authorList>
            <consortium name="EnsemblPlants"/>
        </authorList>
    </citation>
    <scope>IDENTIFICATION</scope>
    <source>
        <strain evidence="10">cv. Jemalong A17</strain>
    </source>
</reference>
<keyword evidence="5" id="KW-1133">Transmembrane helix</keyword>
<keyword evidence="4" id="KW-0812">Transmembrane</keyword>
<accession>A0A072TY64</accession>
<dbReference type="PANTHER" id="PTHR47855:SF3">
    <property type="entry name" value="SMALL POLYPEPTIDE DEVIL 1-RELATED"/>
    <property type="match status" value="1"/>
</dbReference>
<dbReference type="Proteomes" id="UP000002051">
    <property type="component" value="Unassembled WGS sequence"/>
</dbReference>
<feature type="compositionally biased region" description="Polar residues" evidence="8">
    <location>
        <begin position="1"/>
        <end position="10"/>
    </location>
</feature>
<dbReference type="HOGENOM" id="CLU_2641898_0_0_1"/>
<evidence type="ECO:0000256" key="5">
    <source>
        <dbReference type="ARBA" id="ARBA00022989"/>
    </source>
</evidence>
<keyword evidence="2" id="KW-0217">Developmental protein</keyword>
<name>A0A072TY64_MEDTR</name>
<evidence type="ECO:0000256" key="2">
    <source>
        <dbReference type="ARBA" id="ARBA00022473"/>
    </source>
</evidence>
<dbReference type="GO" id="GO:0008285">
    <property type="term" value="P:negative regulation of cell population proliferation"/>
    <property type="evidence" value="ECO:0007669"/>
    <property type="project" value="InterPro"/>
</dbReference>
<feature type="region of interest" description="Disordered" evidence="8">
    <location>
        <begin position="1"/>
        <end position="21"/>
    </location>
</feature>
<keyword evidence="11" id="KW-1185">Reference proteome</keyword>
<evidence type="ECO:0000256" key="1">
    <source>
        <dbReference type="ARBA" id="ARBA00004162"/>
    </source>
</evidence>
<dbReference type="GO" id="GO:0048367">
    <property type="term" value="P:shoot system development"/>
    <property type="evidence" value="ECO:0007669"/>
    <property type="project" value="UniProtKB-ARBA"/>
</dbReference>
<evidence type="ECO:0000313" key="10">
    <source>
        <dbReference type="EnsemblPlants" id="KEH21813"/>
    </source>
</evidence>
<evidence type="ECO:0000256" key="3">
    <source>
        <dbReference type="ARBA" id="ARBA00022475"/>
    </source>
</evidence>
<evidence type="ECO:0000313" key="11">
    <source>
        <dbReference type="Proteomes" id="UP000002051"/>
    </source>
</evidence>
<proteinExistence type="inferred from homology"/>
<dbReference type="EnsemblPlants" id="KEH21813">
    <property type="protein sequence ID" value="KEH21813"/>
    <property type="gene ID" value="MTR_7g018430"/>
</dbReference>
<dbReference type="GO" id="GO:0005886">
    <property type="term" value="C:plasma membrane"/>
    <property type="evidence" value="ECO:0007669"/>
    <property type="project" value="UniProtKB-SubCell"/>
</dbReference>
<dbReference type="AlphaFoldDB" id="A0A072TY64"/>
<dbReference type="EMBL" id="CM001223">
    <property type="protein sequence ID" value="KEH21813.1"/>
    <property type="molecule type" value="Genomic_DNA"/>
</dbReference>
<gene>
    <name evidence="9" type="ordered locus">MTR_7g018430</name>
</gene>